<evidence type="ECO:0000259" key="2">
    <source>
        <dbReference type="Pfam" id="PF00144"/>
    </source>
</evidence>
<feature type="compositionally biased region" description="Basic and acidic residues" evidence="1">
    <location>
        <begin position="173"/>
        <end position="184"/>
    </location>
</feature>
<evidence type="ECO:0000313" key="4">
    <source>
        <dbReference type="Proteomes" id="UP001189429"/>
    </source>
</evidence>
<feature type="compositionally biased region" description="Basic residues" evidence="1">
    <location>
        <begin position="771"/>
        <end position="780"/>
    </location>
</feature>
<dbReference type="InterPro" id="IPR001466">
    <property type="entry name" value="Beta-lactam-related"/>
</dbReference>
<dbReference type="Gene3D" id="3.40.710.10">
    <property type="entry name" value="DD-peptidase/beta-lactamase superfamily"/>
    <property type="match status" value="1"/>
</dbReference>
<sequence>MRRMVALEATGQLDKALVDAGSVLTMEPKNQTALDVVSRKKKSLTTKATDRLEDPKRGSRQTLAVFLFTQDRPLQCYACLRSLRKHARQVHVEVHVFWQSASDACTRSYQLLQSLPEMSKTPGAEALGSAVARTAAASRLCCREDGEIARGSQLPRLGVAESPAPEPNGAHSAADEGRSSDRPSTDGAEEVENAHRIVQGEELSLQLHVTLPLVMPGDWAGEMIARNSLAGEGAERWRKRQRRNPNRAGRATAAPTDRGANCQGRIADEKTAPGHREKASDSPALPEINGLREQGSEDGRPRAGPPRGAVALDSEARISAALKGQVTARDLAPTESNIVGVNGTGAGEQQAPMAVLDVFDAGADQRAATRRRKRGNAVFRAVTGDINASFTLVALEARGQIAVAIQTGQGTDELKLERRFGRDIEMTDPIAPWLANLAGWVVTRLQLRDGTGGAKGALRVQLAAQAGHEHQGDTVTRNYDCYTGEPPDRNLHQKGRDDELRTMKDYGTHAEATRRQARVGLARPFHGAILRALARAATQGGHLRASLRGDPQAEDLCGMEITRLLFNDTGHDSLNFSGVRDDCHRNRDSQRAVPVEVSTPAAGEKMVTAHEVPGHGAVCPAPVPRYVDSEDIWAILKTDIRTAIGLAFLFGAETHLASPAKEVNAGLDAEPRSKDKRARHKLLNTFLVADFKQTLRNEGLLATRPNDTYQGARELEPPPSFRRSWAPIGSQGQAQHQQSKHDKKSDKGSKGRKDKGTQTDAPTAEPERKKTLLARHKGKKLRDQKCAASRQKRDAAADDNDDEVAKEPVYENELRSSEGRARNERRARAAGDGWTWVEWLRGAGTAAPAEQASAAPAEVSGAAPGASRWQPLLQLLQGWEFTSNYAVTIGTAEHGRLFSYEGGKFTLGTKIPTGSTSKWPSAMMFAGLVNDGTIGSLDDPVHKYLSWWTKDPVDPRSTVTFRMLLTFTSGFGDGHPGEEANTRAAQEWRLRNNVSRPNEMARKTLEARLAEQIGFEAAQACNTTKGEITECAKSIYGGVKLIGTPGKVYSYNSNHLQIAAAVSVAASGLGIEAVIEKYLLTPFNMTDSSYFGRCPDFGGDLITTGNDYESFLLALLSYRGLSKEIIDASEEDATPFMSDFYTLYGNYGFGHFLMCFDSVNGMTDACRQAKCHMDPGAFGFIPIIDRKNQYYVQLVSAEVAPTGSYPLSGIPEYLAVAMKPHVDAILSPKPPDPYEHLTHSPRFLSLGIADVNYCLGCVLHPESCS</sequence>
<keyword evidence="4" id="KW-1185">Reference proteome</keyword>
<feature type="region of interest" description="Disordered" evidence="1">
    <location>
        <begin position="702"/>
        <end position="828"/>
    </location>
</feature>
<feature type="region of interest" description="Disordered" evidence="1">
    <location>
        <begin position="231"/>
        <end position="309"/>
    </location>
</feature>
<dbReference type="EMBL" id="CAUYUJ010019561">
    <property type="protein sequence ID" value="CAK0892094.1"/>
    <property type="molecule type" value="Genomic_DNA"/>
</dbReference>
<dbReference type="Pfam" id="PF00144">
    <property type="entry name" value="Beta-lactamase"/>
    <property type="match status" value="1"/>
</dbReference>
<reference evidence="3" key="1">
    <citation type="submission" date="2023-10" db="EMBL/GenBank/DDBJ databases">
        <authorList>
            <person name="Chen Y."/>
            <person name="Shah S."/>
            <person name="Dougan E. K."/>
            <person name="Thang M."/>
            <person name="Chan C."/>
        </authorList>
    </citation>
    <scope>NUCLEOTIDE SEQUENCE [LARGE SCALE GENOMIC DNA]</scope>
</reference>
<evidence type="ECO:0000313" key="3">
    <source>
        <dbReference type="EMBL" id="CAK0892094.1"/>
    </source>
</evidence>
<feature type="compositionally biased region" description="Basic and acidic residues" evidence="1">
    <location>
        <begin position="803"/>
        <end position="828"/>
    </location>
</feature>
<proteinExistence type="predicted"/>
<evidence type="ECO:0000256" key="1">
    <source>
        <dbReference type="SAM" id="MobiDB-lite"/>
    </source>
</evidence>
<feature type="compositionally biased region" description="Basic and acidic residues" evidence="1">
    <location>
        <begin position="739"/>
        <end position="757"/>
    </location>
</feature>
<name>A0ABN9WYS3_9DINO</name>
<gene>
    <name evidence="3" type="ORF">PCOR1329_LOCUS71832</name>
</gene>
<feature type="region of interest" description="Disordered" evidence="1">
    <location>
        <begin position="152"/>
        <end position="190"/>
    </location>
</feature>
<dbReference type="InterPro" id="IPR012338">
    <property type="entry name" value="Beta-lactam/transpept-like"/>
</dbReference>
<feature type="compositionally biased region" description="Basic and acidic residues" evidence="1">
    <location>
        <begin position="266"/>
        <end position="280"/>
    </location>
</feature>
<organism evidence="3 4">
    <name type="scientific">Prorocentrum cordatum</name>
    <dbReference type="NCBI Taxonomy" id="2364126"/>
    <lineage>
        <taxon>Eukaryota</taxon>
        <taxon>Sar</taxon>
        <taxon>Alveolata</taxon>
        <taxon>Dinophyceae</taxon>
        <taxon>Prorocentrales</taxon>
        <taxon>Prorocentraceae</taxon>
        <taxon>Prorocentrum</taxon>
    </lineage>
</organism>
<accession>A0ABN9WYS3</accession>
<protein>
    <recommendedName>
        <fullName evidence="2">Beta-lactamase-related domain-containing protein</fullName>
    </recommendedName>
</protein>
<feature type="compositionally biased region" description="Basic and acidic residues" evidence="1">
    <location>
        <begin position="781"/>
        <end position="796"/>
    </location>
</feature>
<feature type="domain" description="Beta-lactamase-related" evidence="2">
    <location>
        <begin position="890"/>
        <end position="1091"/>
    </location>
</feature>
<dbReference type="SUPFAM" id="SSF56601">
    <property type="entry name" value="beta-lactamase/transpeptidase-like"/>
    <property type="match status" value="1"/>
</dbReference>
<dbReference type="PANTHER" id="PTHR43283">
    <property type="entry name" value="BETA-LACTAMASE-RELATED"/>
    <property type="match status" value="1"/>
</dbReference>
<dbReference type="Proteomes" id="UP001189429">
    <property type="component" value="Unassembled WGS sequence"/>
</dbReference>
<dbReference type="PANTHER" id="PTHR43283:SF3">
    <property type="entry name" value="BETA-LACTAMASE FAMILY PROTEIN (AFU_ORTHOLOGUE AFUA_5G07500)"/>
    <property type="match status" value="1"/>
</dbReference>
<dbReference type="InterPro" id="IPR050789">
    <property type="entry name" value="Diverse_Enzym_Activities"/>
</dbReference>
<comment type="caution">
    <text evidence="3">The sequence shown here is derived from an EMBL/GenBank/DDBJ whole genome shotgun (WGS) entry which is preliminary data.</text>
</comment>